<dbReference type="InterPro" id="IPR004481">
    <property type="entry name" value="K/Na/Ca-exchanger"/>
</dbReference>
<feature type="transmembrane region" description="Helical" evidence="5">
    <location>
        <begin position="283"/>
        <end position="303"/>
    </location>
</feature>
<evidence type="ECO:0000256" key="3">
    <source>
        <dbReference type="ARBA" id="ARBA00022989"/>
    </source>
</evidence>
<sequence length="332" mass="36713" precursor="true">MGANISRMLFSLMIILISCEFFTNGIEWLGKKLRVGEGVVGSLLSAVGTCLPETMIPVIAILFFREKKLEDIGIGAIVGAPFMLTTLAFFITGLSVLIFWSKRKKGLVMNINSEILCRDMSFFITSYTLGILAAFIGIKALKDIIALSLIAMYAYYVYLTVKQDKVYHTPLDKLYISKIFHVKTRFRVVMLQVFLALLGIVVGAHIFVIKIEAISALLGIPAIILSLVITPIATELPEKFNSIIWVRKSRDALAMGNITGAMVFQSCIPVSIGILATDWRLDFNGVVSALIAVLSASIVYFWIENKKSLNPIPLIMGGFFYLIFIILLSGHI</sequence>
<dbReference type="Pfam" id="PF01699">
    <property type="entry name" value="Na_Ca_ex"/>
    <property type="match status" value="2"/>
</dbReference>
<feature type="transmembrane region" description="Helical" evidence="5">
    <location>
        <begin position="188"/>
        <end position="208"/>
    </location>
</feature>
<accession>G8LSR3</accession>
<keyword evidence="4 5" id="KW-0472">Membrane</keyword>
<dbReference type="STRING" id="720554.Clocl_2867"/>
<proteinExistence type="predicted"/>
<feature type="transmembrane region" description="Helical" evidence="5">
    <location>
        <begin position="6"/>
        <end position="26"/>
    </location>
</feature>
<dbReference type="GO" id="GO:0005886">
    <property type="term" value="C:plasma membrane"/>
    <property type="evidence" value="ECO:0007669"/>
    <property type="project" value="TreeGrafter"/>
</dbReference>
<dbReference type="Proteomes" id="UP000005435">
    <property type="component" value="Chromosome"/>
</dbReference>
<dbReference type="PANTHER" id="PTHR10846">
    <property type="entry name" value="SODIUM/POTASSIUM/CALCIUM EXCHANGER"/>
    <property type="match status" value="1"/>
</dbReference>
<dbReference type="InterPro" id="IPR004837">
    <property type="entry name" value="NaCa_Exmemb"/>
</dbReference>
<name>G8LSR3_ACECE</name>
<feature type="transmembrane region" description="Helical" evidence="5">
    <location>
        <begin position="76"/>
        <end position="100"/>
    </location>
</feature>
<keyword evidence="3 5" id="KW-1133">Transmembrane helix</keyword>
<feature type="transmembrane region" description="Helical" evidence="5">
    <location>
        <begin position="254"/>
        <end position="277"/>
    </location>
</feature>
<feature type="transmembrane region" description="Helical" evidence="5">
    <location>
        <begin position="120"/>
        <end position="138"/>
    </location>
</feature>
<dbReference type="AlphaFoldDB" id="G8LSR3"/>
<protein>
    <submittedName>
        <fullName evidence="7">Ca2+/Na+ antiporter</fullName>
    </submittedName>
</protein>
<dbReference type="RefSeq" id="WP_014255964.1">
    <property type="nucleotide sequence ID" value="NC_016627.1"/>
</dbReference>
<feature type="domain" description="Sodium/calcium exchanger membrane region" evidence="6">
    <location>
        <begin position="8"/>
        <end position="160"/>
    </location>
</feature>
<dbReference type="InterPro" id="IPR044880">
    <property type="entry name" value="NCX_ion-bd_dom_sf"/>
</dbReference>
<evidence type="ECO:0000313" key="7">
    <source>
        <dbReference type="EMBL" id="AEV69415.1"/>
    </source>
</evidence>
<dbReference type="Gene3D" id="1.20.1420.30">
    <property type="entry name" value="NCX, central ion-binding region"/>
    <property type="match status" value="1"/>
</dbReference>
<dbReference type="GO" id="GO:0005262">
    <property type="term" value="F:calcium channel activity"/>
    <property type="evidence" value="ECO:0007669"/>
    <property type="project" value="TreeGrafter"/>
</dbReference>
<reference evidence="8" key="1">
    <citation type="submission" date="2011-12" db="EMBL/GenBank/DDBJ databases">
        <title>Complete sequence of Clostridium clariflavum DSM 19732.</title>
        <authorList>
            <consortium name="US DOE Joint Genome Institute"/>
            <person name="Lucas S."/>
            <person name="Han J."/>
            <person name="Lapidus A."/>
            <person name="Cheng J.-F."/>
            <person name="Goodwin L."/>
            <person name="Pitluck S."/>
            <person name="Peters L."/>
            <person name="Teshima H."/>
            <person name="Detter J.C."/>
            <person name="Han C."/>
            <person name="Tapia R."/>
            <person name="Land M."/>
            <person name="Hauser L."/>
            <person name="Kyrpides N."/>
            <person name="Ivanova N."/>
            <person name="Pagani I."/>
            <person name="Kitzmiller T."/>
            <person name="Lynd L."/>
            <person name="Izquierdo J."/>
            <person name="Woyke T."/>
        </authorList>
    </citation>
    <scope>NUCLEOTIDE SEQUENCE [LARGE SCALE GENOMIC DNA]</scope>
    <source>
        <strain evidence="8">DSM 19732 / NBRC 101661 / EBR45</strain>
    </source>
</reference>
<reference evidence="7 8" key="2">
    <citation type="journal article" date="2012" name="Stand. Genomic Sci.">
        <title>Complete Genome Sequence of Clostridium clariflavum DSM 19732.</title>
        <authorList>
            <person name="Izquierdo J.A."/>
            <person name="Goodwin L."/>
            <person name="Davenport K.W."/>
            <person name="Teshima H."/>
            <person name="Bruce D."/>
            <person name="Detter C."/>
            <person name="Tapia R."/>
            <person name="Han S."/>
            <person name="Land M."/>
            <person name="Hauser L."/>
            <person name="Jeffries C.D."/>
            <person name="Han J."/>
            <person name="Pitluck S."/>
            <person name="Nolan M."/>
            <person name="Chen A."/>
            <person name="Huntemann M."/>
            <person name="Mavromatis K."/>
            <person name="Mikhailova N."/>
            <person name="Liolios K."/>
            <person name="Woyke T."/>
            <person name="Lynd L.R."/>
        </authorList>
    </citation>
    <scope>NUCLEOTIDE SEQUENCE [LARGE SCALE GENOMIC DNA]</scope>
    <source>
        <strain evidence="8">DSM 19732 / NBRC 101661 / EBR45</strain>
    </source>
</reference>
<dbReference type="GO" id="GO:0008273">
    <property type="term" value="F:calcium, potassium:sodium antiporter activity"/>
    <property type="evidence" value="ECO:0007669"/>
    <property type="project" value="TreeGrafter"/>
</dbReference>
<evidence type="ECO:0000256" key="2">
    <source>
        <dbReference type="ARBA" id="ARBA00022692"/>
    </source>
</evidence>
<dbReference type="PANTHER" id="PTHR10846:SF8">
    <property type="entry name" value="INNER MEMBRANE PROTEIN YRBG"/>
    <property type="match status" value="1"/>
</dbReference>
<evidence type="ECO:0000256" key="4">
    <source>
        <dbReference type="ARBA" id="ARBA00023136"/>
    </source>
</evidence>
<feature type="transmembrane region" description="Helical" evidence="5">
    <location>
        <begin position="312"/>
        <end position="330"/>
    </location>
</feature>
<organism evidence="7 8">
    <name type="scientific">Acetivibrio clariflavus (strain DSM 19732 / NBRC 101661 / EBR45)</name>
    <name type="common">Clostridium clariflavum</name>
    <dbReference type="NCBI Taxonomy" id="720554"/>
    <lineage>
        <taxon>Bacteria</taxon>
        <taxon>Bacillati</taxon>
        <taxon>Bacillota</taxon>
        <taxon>Clostridia</taxon>
        <taxon>Eubacteriales</taxon>
        <taxon>Oscillospiraceae</taxon>
        <taxon>Acetivibrio</taxon>
    </lineage>
</organism>
<evidence type="ECO:0000313" key="8">
    <source>
        <dbReference type="Proteomes" id="UP000005435"/>
    </source>
</evidence>
<dbReference type="KEGG" id="ccl:Clocl_2867"/>
<feature type="domain" description="Sodium/calcium exchanger membrane region" evidence="6">
    <location>
        <begin position="191"/>
        <end position="328"/>
    </location>
</feature>
<evidence type="ECO:0000256" key="1">
    <source>
        <dbReference type="ARBA" id="ARBA00004141"/>
    </source>
</evidence>
<dbReference type="EMBL" id="CP003065">
    <property type="protein sequence ID" value="AEV69415.1"/>
    <property type="molecule type" value="Genomic_DNA"/>
</dbReference>
<dbReference type="HOGENOM" id="CLU_072251_0_0_9"/>
<keyword evidence="2 5" id="KW-0812">Transmembrane</keyword>
<dbReference type="OrthoDB" id="9786081at2"/>
<comment type="subcellular location">
    <subcellularLocation>
        <location evidence="1">Membrane</location>
        <topology evidence="1">Multi-pass membrane protein</topology>
    </subcellularLocation>
</comment>
<dbReference type="GO" id="GO:0006874">
    <property type="term" value="P:intracellular calcium ion homeostasis"/>
    <property type="evidence" value="ECO:0007669"/>
    <property type="project" value="TreeGrafter"/>
</dbReference>
<keyword evidence="8" id="KW-1185">Reference proteome</keyword>
<feature type="transmembrane region" description="Helical" evidence="5">
    <location>
        <begin position="38"/>
        <end position="64"/>
    </location>
</feature>
<feature type="transmembrane region" description="Helical" evidence="5">
    <location>
        <begin position="144"/>
        <end position="161"/>
    </location>
</feature>
<feature type="transmembrane region" description="Helical" evidence="5">
    <location>
        <begin position="214"/>
        <end position="233"/>
    </location>
</feature>
<dbReference type="PROSITE" id="PS51257">
    <property type="entry name" value="PROKAR_LIPOPROTEIN"/>
    <property type="match status" value="1"/>
</dbReference>
<dbReference type="eggNOG" id="COG0530">
    <property type="taxonomic scope" value="Bacteria"/>
</dbReference>
<evidence type="ECO:0000256" key="5">
    <source>
        <dbReference type="SAM" id="Phobius"/>
    </source>
</evidence>
<gene>
    <name evidence="7" type="ordered locus">Clocl_2867</name>
</gene>
<evidence type="ECO:0000259" key="6">
    <source>
        <dbReference type="Pfam" id="PF01699"/>
    </source>
</evidence>